<evidence type="ECO:0000256" key="4">
    <source>
        <dbReference type="ARBA" id="ARBA00022989"/>
    </source>
</evidence>
<keyword evidence="2 7" id="KW-0812">Transmembrane</keyword>
<dbReference type="Gramene" id="ESQ56153">
    <property type="protein sequence ID" value="ESQ56153"/>
    <property type="gene ID" value="EUTSA_v10027033mg"/>
</dbReference>
<reference evidence="9 10" key="1">
    <citation type="journal article" date="2013" name="Front. Plant Sci.">
        <title>The Reference Genome of the Halophytic Plant Eutrema salsugineum.</title>
        <authorList>
            <person name="Yang R."/>
            <person name="Jarvis D.E."/>
            <person name="Chen H."/>
            <person name="Beilstein M.A."/>
            <person name="Grimwood J."/>
            <person name="Jenkins J."/>
            <person name="Shu S."/>
            <person name="Prochnik S."/>
            <person name="Xin M."/>
            <person name="Ma C."/>
            <person name="Schmutz J."/>
            <person name="Wing R.A."/>
            <person name="Mitchell-Olds T."/>
            <person name="Schumaker K.S."/>
            <person name="Wang X."/>
        </authorList>
    </citation>
    <scope>NUCLEOTIDE SEQUENCE [LARGE SCALE GENOMIC DNA]</scope>
</reference>
<dbReference type="Gene3D" id="1.25.40.20">
    <property type="entry name" value="Ankyrin repeat-containing domain"/>
    <property type="match status" value="1"/>
</dbReference>
<dbReference type="InterPro" id="IPR026961">
    <property type="entry name" value="PGG_dom"/>
</dbReference>
<gene>
    <name evidence="9" type="ORF">EUTSA_v10027033mg</name>
</gene>
<keyword evidence="4 7" id="KW-1133">Transmembrane helix</keyword>
<dbReference type="OMA" id="NDGPHES"/>
<dbReference type="KEGG" id="eus:EUTSA_v10027033mg"/>
<dbReference type="PANTHER" id="PTHR24186">
    <property type="entry name" value="PROTEIN PHOSPHATASE 1 REGULATORY SUBUNIT"/>
    <property type="match status" value="1"/>
</dbReference>
<feature type="transmembrane region" description="Helical" evidence="7">
    <location>
        <begin position="226"/>
        <end position="248"/>
    </location>
</feature>
<evidence type="ECO:0000313" key="9">
    <source>
        <dbReference type="EMBL" id="ESQ56153.1"/>
    </source>
</evidence>
<dbReference type="eggNOG" id="KOG0504">
    <property type="taxonomic scope" value="Eukaryota"/>
</dbReference>
<dbReference type="PANTHER" id="PTHR24186:SF46">
    <property type="entry name" value="PROTEIN ACCELERATED CELL DEATH 6-LIKE"/>
    <property type="match status" value="1"/>
</dbReference>
<feature type="transmembrane region" description="Helical" evidence="7">
    <location>
        <begin position="159"/>
        <end position="184"/>
    </location>
</feature>
<dbReference type="GO" id="GO:0005886">
    <property type="term" value="C:plasma membrane"/>
    <property type="evidence" value="ECO:0007669"/>
    <property type="project" value="TreeGrafter"/>
</dbReference>
<keyword evidence="10" id="KW-1185">Reference proteome</keyword>
<evidence type="ECO:0000256" key="1">
    <source>
        <dbReference type="ARBA" id="ARBA00004141"/>
    </source>
</evidence>
<evidence type="ECO:0000256" key="6">
    <source>
        <dbReference type="ARBA" id="ARBA00023136"/>
    </source>
</evidence>
<accession>V4MSA6</accession>
<keyword evidence="6 7" id="KW-0472">Membrane</keyword>
<name>V4MSA6_EUTSA</name>
<comment type="subcellular location">
    <subcellularLocation>
        <location evidence="1">Membrane</location>
        <topology evidence="1">Multi-pass membrane protein</topology>
    </subcellularLocation>
</comment>
<keyword evidence="5" id="KW-0040">ANK repeat</keyword>
<keyword evidence="3" id="KW-0677">Repeat</keyword>
<evidence type="ECO:0000256" key="2">
    <source>
        <dbReference type="ARBA" id="ARBA00022692"/>
    </source>
</evidence>
<dbReference type="EMBL" id="KI517384">
    <property type="protein sequence ID" value="ESQ56153.1"/>
    <property type="molecule type" value="Genomic_DNA"/>
</dbReference>
<evidence type="ECO:0000256" key="7">
    <source>
        <dbReference type="SAM" id="Phobius"/>
    </source>
</evidence>
<organism evidence="9 10">
    <name type="scientific">Eutrema salsugineum</name>
    <name type="common">Saltwater cress</name>
    <name type="synonym">Sisymbrium salsugineum</name>
    <dbReference type="NCBI Taxonomy" id="72664"/>
    <lineage>
        <taxon>Eukaryota</taxon>
        <taxon>Viridiplantae</taxon>
        <taxon>Streptophyta</taxon>
        <taxon>Embryophyta</taxon>
        <taxon>Tracheophyta</taxon>
        <taxon>Spermatophyta</taxon>
        <taxon>Magnoliopsida</taxon>
        <taxon>eudicotyledons</taxon>
        <taxon>Gunneridae</taxon>
        <taxon>Pentapetalae</taxon>
        <taxon>rosids</taxon>
        <taxon>malvids</taxon>
        <taxon>Brassicales</taxon>
        <taxon>Brassicaceae</taxon>
        <taxon>Eutremeae</taxon>
        <taxon>Eutrema</taxon>
    </lineage>
</organism>
<evidence type="ECO:0000313" key="10">
    <source>
        <dbReference type="Proteomes" id="UP000030689"/>
    </source>
</evidence>
<evidence type="ECO:0000259" key="8">
    <source>
        <dbReference type="Pfam" id="PF13962"/>
    </source>
</evidence>
<evidence type="ECO:0000256" key="5">
    <source>
        <dbReference type="ARBA" id="ARBA00023043"/>
    </source>
</evidence>
<feature type="domain" description="PGG" evidence="8">
    <location>
        <begin position="112"/>
        <end position="220"/>
    </location>
</feature>
<feature type="transmembrane region" description="Helical" evidence="7">
    <location>
        <begin position="196"/>
        <end position="220"/>
    </location>
</feature>
<dbReference type="AlphaFoldDB" id="V4MSA6"/>
<protein>
    <recommendedName>
        <fullName evidence="8">PGG domain-containing protein</fullName>
    </recommendedName>
</protein>
<dbReference type="Pfam" id="PF13962">
    <property type="entry name" value="PGG"/>
    <property type="match status" value="1"/>
</dbReference>
<dbReference type="SUPFAM" id="SSF48403">
    <property type="entry name" value="Ankyrin repeat"/>
    <property type="match status" value="1"/>
</dbReference>
<feature type="transmembrane region" description="Helical" evidence="7">
    <location>
        <begin position="119"/>
        <end position="139"/>
    </location>
</feature>
<dbReference type="InterPro" id="IPR036770">
    <property type="entry name" value="Ankyrin_rpt-contain_sf"/>
</dbReference>
<dbReference type="Proteomes" id="UP000030689">
    <property type="component" value="Unassembled WGS sequence"/>
</dbReference>
<dbReference type="STRING" id="72664.V4MSA6"/>
<proteinExistence type="predicted"/>
<sequence length="288" mass="32457">MSNENVIRGKKKNVALYKYRFPIHMAVEKGRLDVVKEIIKRCPDSKELLNNKNKDGLRPLEIAELKLQPDYVFKERLTLMVLLSAYKPRVYGGIPTSGMTLRSKSELLDVNKYKDRVNALLLVATLIATVTFSAGIAVPGGFNSSAPNLGMSILAKKPFFIFFLLSDMMAMQSSVLAIIALIWAQMGDQELVHRAFRMALPSLSFALYCISFAFFFGVLATTSHNHLLVIVISILHSVFCCMLSYLLAPYVGPYFPDFRLFQRSVDIYIRVLLQFVDEDVAETHQTSV</sequence>
<evidence type="ECO:0000256" key="3">
    <source>
        <dbReference type="ARBA" id="ARBA00022737"/>
    </source>
</evidence>